<evidence type="ECO:0000259" key="2">
    <source>
        <dbReference type="Pfam" id="PF01571"/>
    </source>
</evidence>
<dbReference type="SUPFAM" id="SSF101790">
    <property type="entry name" value="Aminomethyltransferase beta-barrel domain"/>
    <property type="match status" value="1"/>
</dbReference>
<dbReference type="PANTHER" id="PTHR43757">
    <property type="entry name" value="AMINOMETHYLTRANSFERASE"/>
    <property type="match status" value="1"/>
</dbReference>
<dbReference type="InterPro" id="IPR028896">
    <property type="entry name" value="GcvT/YgfZ/DmdA"/>
</dbReference>
<feature type="non-terminal residue" evidence="3">
    <location>
        <position position="297"/>
    </location>
</feature>
<dbReference type="EMBL" id="AUZY01008363">
    <property type="protein sequence ID" value="EQD46139.1"/>
    <property type="molecule type" value="Genomic_DNA"/>
</dbReference>
<dbReference type="PANTHER" id="PTHR43757:SF2">
    <property type="entry name" value="AMINOMETHYLTRANSFERASE, MITOCHONDRIAL"/>
    <property type="match status" value="1"/>
</dbReference>
<dbReference type="AlphaFoldDB" id="T1AZR1"/>
<dbReference type="InterPro" id="IPR027266">
    <property type="entry name" value="TrmE/GcvT-like"/>
</dbReference>
<proteinExistence type="predicted"/>
<dbReference type="Gene3D" id="2.40.30.110">
    <property type="entry name" value="Aminomethyltransferase beta-barrel domains"/>
    <property type="match status" value="1"/>
</dbReference>
<dbReference type="InterPro" id="IPR006222">
    <property type="entry name" value="GCVT_N"/>
</dbReference>
<gene>
    <name evidence="3" type="ORF">B1B_12737</name>
</gene>
<accession>T1AZR1</accession>
<dbReference type="Pfam" id="PF01571">
    <property type="entry name" value="GCV_T"/>
    <property type="match status" value="1"/>
</dbReference>
<feature type="compositionally biased region" description="Low complexity" evidence="1">
    <location>
        <begin position="211"/>
        <end position="228"/>
    </location>
</feature>
<dbReference type="InterPro" id="IPR029043">
    <property type="entry name" value="GcvT/YgfZ_C"/>
</dbReference>
<reference evidence="3" key="1">
    <citation type="submission" date="2013-08" db="EMBL/GenBank/DDBJ databases">
        <authorList>
            <person name="Mendez C."/>
            <person name="Richter M."/>
            <person name="Ferrer M."/>
            <person name="Sanchez J."/>
        </authorList>
    </citation>
    <scope>NUCLEOTIDE SEQUENCE</scope>
</reference>
<evidence type="ECO:0000313" key="3">
    <source>
        <dbReference type="EMBL" id="EQD46139.1"/>
    </source>
</evidence>
<comment type="caution">
    <text evidence="3">The sequence shown here is derived from an EMBL/GenBank/DDBJ whole genome shotgun (WGS) entry which is preliminary data.</text>
</comment>
<evidence type="ECO:0000256" key="1">
    <source>
        <dbReference type="SAM" id="MobiDB-lite"/>
    </source>
</evidence>
<reference evidence="3" key="2">
    <citation type="journal article" date="2014" name="ISME J.">
        <title>Microbial stratification in low pH oxic and suboxic macroscopic growths along an acid mine drainage.</title>
        <authorList>
            <person name="Mendez-Garcia C."/>
            <person name="Mesa V."/>
            <person name="Sprenger R.R."/>
            <person name="Richter M."/>
            <person name="Diez M.S."/>
            <person name="Solano J."/>
            <person name="Bargiela R."/>
            <person name="Golyshina O.V."/>
            <person name="Manteca A."/>
            <person name="Ramos J.L."/>
            <person name="Gallego J.R."/>
            <person name="Llorente I."/>
            <person name="Martins Dos Santos V.A."/>
            <person name="Jensen O.N."/>
            <person name="Pelaez A.I."/>
            <person name="Sanchez J."/>
            <person name="Ferrer M."/>
        </authorList>
    </citation>
    <scope>NUCLEOTIDE SEQUENCE</scope>
</reference>
<feature type="region of interest" description="Disordered" evidence="1">
    <location>
        <begin position="208"/>
        <end position="256"/>
    </location>
</feature>
<dbReference type="Gene3D" id="3.30.1360.120">
    <property type="entry name" value="Probable tRNA modification gtpase trme, domain 1"/>
    <property type="match status" value="1"/>
</dbReference>
<feature type="non-terminal residue" evidence="3">
    <location>
        <position position="1"/>
    </location>
</feature>
<name>T1AZR1_9ZZZZ</name>
<sequence length="297" mass="30885">KAQYTHLVDPSDGSVEDDLIVWWVAPSRFVVVANAANTALVRDTIGGIDATSLRALIAVQGPKSRELISRLSPEASELSGNEVRSLSLGGSPCVVAGTGYTGEDGVEIDVPADRAAHLFSQLVELGAVPAGLGARDTLRTEAGLPLFGHELGPGISPLAAGLDWVVGWNKESFRGRIPLVRERQHGSAMKLWGLAGYTRRPLRRGSTVHVSSEGSSAGLGSTAGAGSAHRQLDEVTLRSNEPADGSLVGDQGTGNEMTDREIRHEIGVVTSGGFGPSVGTGIGMALLSSNMDVYPGM</sequence>
<dbReference type="PIRSF" id="PIRSF006487">
    <property type="entry name" value="GcvT"/>
    <property type="match status" value="1"/>
</dbReference>
<organism evidence="3">
    <name type="scientific">mine drainage metagenome</name>
    <dbReference type="NCBI Taxonomy" id="410659"/>
    <lineage>
        <taxon>unclassified sequences</taxon>
        <taxon>metagenomes</taxon>
        <taxon>ecological metagenomes</taxon>
    </lineage>
</organism>
<protein>
    <submittedName>
        <fullName evidence="3">Glycine cleavage system T protein</fullName>
    </submittedName>
</protein>
<feature type="domain" description="GCVT N-terminal" evidence="2">
    <location>
        <begin position="1"/>
        <end position="170"/>
    </location>
</feature>
<dbReference type="SUPFAM" id="SSF103025">
    <property type="entry name" value="Folate-binding domain"/>
    <property type="match status" value="1"/>
</dbReference>